<dbReference type="GO" id="GO:0007165">
    <property type="term" value="P:signal transduction"/>
    <property type="evidence" value="ECO:0007669"/>
    <property type="project" value="InterPro"/>
</dbReference>
<sequence>MNNMPTFPGEVSQEEPQAASSFPSREMSDEGIARLLHVWYRMTSPPEPGESASFEEREVFRRGRTGSQISIVLFILVFISYPAAFAGSNSLLAMILTIDLFILALALFLNRLGRCNLAGILVVLAFTASPTVNIITTPGGVNTSALPIFGLLVFPLMCAVSFLPSWWVFVIATGNCLFAFSVLRFLPSSGELHEVLKVAFPGIVTPIVLSQVIVSLVAFLWVHGATQALLRAERAEEIAKLEHDLVLQNAETVAEQKQQLDLSIQSIVETHARVANGDFNARVPLTQENALWQISGSLNNLLSRLQRLRQEAEEIQRMQIALKEAREEVALLRRLVGKEAPSNEAGWNRVE</sequence>
<feature type="transmembrane region" description="Helical" evidence="3">
    <location>
        <begin position="91"/>
        <end position="109"/>
    </location>
</feature>
<keyword evidence="6" id="KW-1185">Reference proteome</keyword>
<evidence type="ECO:0000256" key="2">
    <source>
        <dbReference type="SAM" id="MobiDB-lite"/>
    </source>
</evidence>
<evidence type="ECO:0000313" key="5">
    <source>
        <dbReference type="EMBL" id="GHO89976.1"/>
    </source>
</evidence>
<feature type="transmembrane region" description="Helical" evidence="3">
    <location>
        <begin position="166"/>
        <end position="186"/>
    </location>
</feature>
<keyword evidence="3" id="KW-0812">Transmembrane</keyword>
<feature type="coiled-coil region" evidence="1">
    <location>
        <begin position="298"/>
        <end position="335"/>
    </location>
</feature>
<accession>A0A8J3II20</accession>
<feature type="transmembrane region" description="Helical" evidence="3">
    <location>
        <begin position="67"/>
        <end position="85"/>
    </location>
</feature>
<gene>
    <name evidence="5" type="ORF">KSF_000240</name>
</gene>
<name>A0A8J3II20_9CHLR</name>
<keyword evidence="3" id="KW-0472">Membrane</keyword>
<keyword evidence="3" id="KW-1133">Transmembrane helix</keyword>
<dbReference type="RefSeq" id="WP_220200990.1">
    <property type="nucleotide sequence ID" value="NZ_BNJK01000001.1"/>
</dbReference>
<dbReference type="PROSITE" id="PS50885">
    <property type="entry name" value="HAMP"/>
    <property type="match status" value="1"/>
</dbReference>
<protein>
    <recommendedName>
        <fullName evidence="4">HAMP domain-containing protein</fullName>
    </recommendedName>
</protein>
<organism evidence="5 6">
    <name type="scientific">Reticulibacter mediterranei</name>
    <dbReference type="NCBI Taxonomy" id="2778369"/>
    <lineage>
        <taxon>Bacteria</taxon>
        <taxon>Bacillati</taxon>
        <taxon>Chloroflexota</taxon>
        <taxon>Ktedonobacteria</taxon>
        <taxon>Ktedonobacterales</taxon>
        <taxon>Reticulibacteraceae</taxon>
        <taxon>Reticulibacter</taxon>
    </lineage>
</organism>
<feature type="compositionally biased region" description="Polar residues" evidence="2">
    <location>
        <begin position="14"/>
        <end position="23"/>
    </location>
</feature>
<feature type="transmembrane region" description="Helical" evidence="3">
    <location>
        <begin position="116"/>
        <end position="135"/>
    </location>
</feature>
<dbReference type="AlphaFoldDB" id="A0A8J3II20"/>
<feature type="region of interest" description="Disordered" evidence="2">
    <location>
        <begin position="1"/>
        <end position="27"/>
    </location>
</feature>
<evidence type="ECO:0000313" key="6">
    <source>
        <dbReference type="Proteomes" id="UP000597444"/>
    </source>
</evidence>
<proteinExistence type="predicted"/>
<reference evidence="5" key="1">
    <citation type="submission" date="2020-10" db="EMBL/GenBank/DDBJ databases">
        <title>Taxonomic study of unclassified bacteria belonging to the class Ktedonobacteria.</title>
        <authorList>
            <person name="Yabe S."/>
            <person name="Wang C.M."/>
            <person name="Zheng Y."/>
            <person name="Sakai Y."/>
            <person name="Cavaletti L."/>
            <person name="Monciardini P."/>
            <person name="Donadio S."/>
        </authorList>
    </citation>
    <scope>NUCLEOTIDE SEQUENCE</scope>
    <source>
        <strain evidence="5">ID150040</strain>
    </source>
</reference>
<evidence type="ECO:0000256" key="1">
    <source>
        <dbReference type="SAM" id="Coils"/>
    </source>
</evidence>
<feature type="transmembrane region" description="Helical" evidence="3">
    <location>
        <begin position="141"/>
        <end position="159"/>
    </location>
</feature>
<dbReference type="EMBL" id="BNJK01000001">
    <property type="protein sequence ID" value="GHO89976.1"/>
    <property type="molecule type" value="Genomic_DNA"/>
</dbReference>
<keyword evidence="1" id="KW-0175">Coiled coil</keyword>
<comment type="caution">
    <text evidence="5">The sequence shown here is derived from an EMBL/GenBank/DDBJ whole genome shotgun (WGS) entry which is preliminary data.</text>
</comment>
<evidence type="ECO:0000256" key="3">
    <source>
        <dbReference type="SAM" id="Phobius"/>
    </source>
</evidence>
<dbReference type="Proteomes" id="UP000597444">
    <property type="component" value="Unassembled WGS sequence"/>
</dbReference>
<feature type="transmembrane region" description="Helical" evidence="3">
    <location>
        <begin position="198"/>
        <end position="222"/>
    </location>
</feature>
<dbReference type="GO" id="GO:0016020">
    <property type="term" value="C:membrane"/>
    <property type="evidence" value="ECO:0007669"/>
    <property type="project" value="InterPro"/>
</dbReference>
<evidence type="ECO:0000259" key="4">
    <source>
        <dbReference type="PROSITE" id="PS50885"/>
    </source>
</evidence>
<dbReference type="InterPro" id="IPR003660">
    <property type="entry name" value="HAMP_dom"/>
</dbReference>
<feature type="domain" description="HAMP" evidence="4">
    <location>
        <begin position="258"/>
        <end position="310"/>
    </location>
</feature>